<dbReference type="Gene3D" id="2.40.260.10">
    <property type="entry name" value="Sortase"/>
    <property type="match status" value="1"/>
</dbReference>
<organism evidence="3 4">
    <name type="scientific">Nocardioides hwasunensis</name>
    <dbReference type="NCBI Taxonomy" id="397258"/>
    <lineage>
        <taxon>Bacteria</taxon>
        <taxon>Bacillati</taxon>
        <taxon>Actinomycetota</taxon>
        <taxon>Actinomycetes</taxon>
        <taxon>Propionibacteriales</taxon>
        <taxon>Nocardioidaceae</taxon>
        <taxon>Nocardioides</taxon>
    </lineage>
</organism>
<keyword evidence="1" id="KW-0378">Hydrolase</keyword>
<dbReference type="InterPro" id="IPR023365">
    <property type="entry name" value="Sortase_dom-sf"/>
</dbReference>
<dbReference type="SUPFAM" id="SSF63817">
    <property type="entry name" value="Sortase"/>
    <property type="match status" value="1"/>
</dbReference>
<dbReference type="Pfam" id="PF04203">
    <property type="entry name" value="Sortase"/>
    <property type="match status" value="1"/>
</dbReference>
<sequence length="238" mass="24027">MSRQAPRHSARAGTRVGPMSGEARWVAALVAVLAALAVVVASCTGSAKSAGEADADPPASTAAVAQPASPRAAEPARRTGSVIPERPRSVRLPSGRTVPVVPVSTLPDGTLDVPGDVDVSGWWRGGSRIGDPFGSVLLSAHVDSATQGLGPYAELLGVSAGDTVVLSSAGLRQEYAVSSLRLLDKGALADDPSISSPAGPHRLTLVTCAGPFVPSRGGYQRLAVVTAEAVSPPTEKSS</sequence>
<gene>
    <name evidence="3" type="ORF">IEZ25_12540</name>
</gene>
<comment type="caution">
    <text evidence="3">The sequence shown here is derived from an EMBL/GenBank/DDBJ whole genome shotgun (WGS) entry which is preliminary data.</text>
</comment>
<dbReference type="RefSeq" id="WP_191199794.1">
    <property type="nucleotide sequence ID" value="NZ_BAAAPA010000008.1"/>
</dbReference>
<feature type="compositionally biased region" description="Low complexity" evidence="2">
    <location>
        <begin position="62"/>
        <end position="73"/>
    </location>
</feature>
<dbReference type="InterPro" id="IPR005754">
    <property type="entry name" value="Sortase"/>
</dbReference>
<evidence type="ECO:0000313" key="3">
    <source>
        <dbReference type="EMBL" id="MBD3915443.1"/>
    </source>
</evidence>
<accession>A0ABR8MHJ5</accession>
<name>A0ABR8MHJ5_9ACTN</name>
<feature type="region of interest" description="Disordered" evidence="2">
    <location>
        <begin position="48"/>
        <end position="96"/>
    </location>
</feature>
<evidence type="ECO:0000256" key="1">
    <source>
        <dbReference type="ARBA" id="ARBA00022801"/>
    </source>
</evidence>
<protein>
    <submittedName>
        <fullName evidence="3">Class F sortase</fullName>
    </submittedName>
</protein>
<dbReference type="CDD" id="cd05829">
    <property type="entry name" value="Sortase_F"/>
    <property type="match status" value="1"/>
</dbReference>
<reference evidence="3 4" key="1">
    <citation type="submission" date="2020-09" db="EMBL/GenBank/DDBJ databases">
        <title>novel species in genus Nocardioides.</title>
        <authorList>
            <person name="Zhang G."/>
        </authorList>
    </citation>
    <scope>NUCLEOTIDE SEQUENCE [LARGE SCALE GENOMIC DNA]</scope>
    <source>
        <strain evidence="3 4">19197</strain>
    </source>
</reference>
<dbReference type="InterPro" id="IPR042001">
    <property type="entry name" value="Sortase_F"/>
</dbReference>
<dbReference type="Proteomes" id="UP000649289">
    <property type="component" value="Unassembled WGS sequence"/>
</dbReference>
<evidence type="ECO:0000313" key="4">
    <source>
        <dbReference type="Proteomes" id="UP000649289"/>
    </source>
</evidence>
<evidence type="ECO:0000256" key="2">
    <source>
        <dbReference type="SAM" id="MobiDB-lite"/>
    </source>
</evidence>
<keyword evidence="4" id="KW-1185">Reference proteome</keyword>
<dbReference type="EMBL" id="JACXYY010000005">
    <property type="protein sequence ID" value="MBD3915443.1"/>
    <property type="molecule type" value="Genomic_DNA"/>
</dbReference>
<proteinExistence type="predicted"/>